<accession>D6Z126</accession>
<name>D6Z126_DESAT</name>
<reference evidence="2" key="1">
    <citation type="submission" date="2010-02" db="EMBL/GenBank/DDBJ databases">
        <title>Complete sequence of Desulfurivibrio alkaliphilus AHT2.</title>
        <authorList>
            <consortium name="US DOE Joint Genome Institute"/>
            <person name="Pitluck S."/>
            <person name="Chertkov O."/>
            <person name="Detter J.C."/>
            <person name="Han C."/>
            <person name="Tapia R."/>
            <person name="Larimer F."/>
            <person name="Land M."/>
            <person name="Hauser L."/>
            <person name="Kyrpides N."/>
            <person name="Mikhailova N."/>
            <person name="Sorokin D.Y."/>
            <person name="Muyzer G."/>
            <person name="Woyke T."/>
        </authorList>
    </citation>
    <scope>NUCLEOTIDE SEQUENCE [LARGE SCALE GENOMIC DNA]</scope>
    <source>
        <strain evidence="2">DSM 19089 / UNIQEM U267 / AHT2</strain>
    </source>
</reference>
<evidence type="ECO:0008006" key="3">
    <source>
        <dbReference type="Google" id="ProtNLM"/>
    </source>
</evidence>
<organism evidence="1 2">
    <name type="scientific">Desulfurivibrio alkaliphilus (strain DSM 19089 / UNIQEM U267 / AHT2)</name>
    <dbReference type="NCBI Taxonomy" id="589865"/>
    <lineage>
        <taxon>Bacteria</taxon>
        <taxon>Pseudomonadati</taxon>
        <taxon>Thermodesulfobacteriota</taxon>
        <taxon>Desulfobulbia</taxon>
        <taxon>Desulfobulbales</taxon>
        <taxon>Desulfobulbaceae</taxon>
        <taxon>Desulfurivibrio</taxon>
    </lineage>
</organism>
<dbReference type="InParanoid" id="D6Z126"/>
<dbReference type="eggNOG" id="COG2430">
    <property type="taxonomic scope" value="Bacteria"/>
</dbReference>
<keyword evidence="2" id="KW-1185">Reference proteome</keyword>
<dbReference type="Proteomes" id="UP000001508">
    <property type="component" value="Chromosome"/>
</dbReference>
<dbReference type="HOGENOM" id="CLU_053683_0_0_7"/>
<evidence type="ECO:0000313" key="1">
    <source>
        <dbReference type="EMBL" id="ADH87286.1"/>
    </source>
</evidence>
<dbReference type="RefSeq" id="WP_013164792.1">
    <property type="nucleotide sequence ID" value="NC_014216.1"/>
</dbReference>
<dbReference type="STRING" id="589865.DaAHT2_2626"/>
<protein>
    <recommendedName>
        <fullName evidence="3">DUF432 domain-containing protein</fullName>
    </recommendedName>
</protein>
<dbReference type="KEGG" id="dak:DaAHT2_2626"/>
<dbReference type="OrthoDB" id="5408470at2"/>
<dbReference type="EMBL" id="CP001940">
    <property type="protein sequence ID" value="ADH87286.1"/>
    <property type="molecule type" value="Genomic_DNA"/>
</dbReference>
<dbReference type="AlphaFoldDB" id="D6Z126"/>
<sequence>MTVPSTPNSASWWQPFEVAPGRHLDCRLGTLALAIGHGTDEWLVGTRAIPEEEAEPQVSFQIGSGPPGNIDERFVHASEVNTVTLMPLLADRPVVIRPHQPVFLLSGQSITLYLSTPVWLRLLVGEPPVLLKELPVLRLSDTWFGPNTREGELSYAGRTNARHRPSELPDRPHRAITPLTIHNRADSPLPLEKISLPVPMLALYGDEAGRLWTQNVTLTRESQGDLASVKIDSKLPEAGRNLTRLAEPRQEPDRSGMHRALNLLFGS</sequence>
<gene>
    <name evidence="1" type="ordered locus">DaAHT2_2626</name>
</gene>
<proteinExistence type="predicted"/>
<evidence type="ECO:0000313" key="2">
    <source>
        <dbReference type="Proteomes" id="UP000001508"/>
    </source>
</evidence>